<protein>
    <submittedName>
        <fullName evidence="2">Biotin/lipoyl-binding protein</fullName>
    </submittedName>
</protein>
<dbReference type="EMBL" id="CP157485">
    <property type="protein sequence ID" value="XBO48216.1"/>
    <property type="molecule type" value="Genomic_DNA"/>
</dbReference>
<keyword evidence="1" id="KW-1133">Transmembrane helix</keyword>
<sequence>MPENISEREINSEEVHEIITALPSWILRWGITLVFGILGSIILLSSFINYPDVVKTSLKVNCLNAPKPVLARQTGKLTTLLVTEGQAVAAGQSLAYFEVLQVPWTY</sequence>
<accession>A0AAU7K720</accession>
<dbReference type="RefSeq" id="WP_406825602.1">
    <property type="nucleotide sequence ID" value="NZ_CP157485.1"/>
</dbReference>
<feature type="transmembrane region" description="Helical" evidence="1">
    <location>
        <begin position="26"/>
        <end position="50"/>
    </location>
</feature>
<evidence type="ECO:0000256" key="1">
    <source>
        <dbReference type="SAM" id="Phobius"/>
    </source>
</evidence>
<dbReference type="AlphaFoldDB" id="A0AAU7K720"/>
<keyword evidence="1" id="KW-0812">Transmembrane</keyword>
<reference evidence="2" key="1">
    <citation type="submission" date="2024-05" db="EMBL/GenBank/DDBJ databases">
        <authorList>
            <person name="Kim S."/>
            <person name="Heo J."/>
            <person name="Choi H."/>
            <person name="Choi Y."/>
            <person name="Kwon S.-W."/>
            <person name="Kim Y."/>
        </authorList>
    </citation>
    <scope>NUCLEOTIDE SEQUENCE</scope>
    <source>
        <strain evidence="2">KACC 23697</strain>
    </source>
</reference>
<gene>
    <name evidence="2" type="ORF">ABEG20_01205</name>
</gene>
<evidence type="ECO:0000313" key="2">
    <source>
        <dbReference type="EMBL" id="XBO48216.1"/>
    </source>
</evidence>
<name>A0AAU7K720_9SPHI</name>
<organism evidence="2">
    <name type="scientific">Pedobacter sp. KACC 23697</name>
    <dbReference type="NCBI Taxonomy" id="3149230"/>
    <lineage>
        <taxon>Bacteria</taxon>
        <taxon>Pseudomonadati</taxon>
        <taxon>Bacteroidota</taxon>
        <taxon>Sphingobacteriia</taxon>
        <taxon>Sphingobacteriales</taxon>
        <taxon>Sphingobacteriaceae</taxon>
        <taxon>Pedobacter</taxon>
    </lineage>
</organism>
<keyword evidence="1" id="KW-0472">Membrane</keyword>
<proteinExistence type="predicted"/>